<name>A0ABV2RXM5_BRAJP</name>
<gene>
    <name evidence="1" type="ORF">ABIF63_005789</name>
</gene>
<protein>
    <submittedName>
        <fullName evidence="1">Uncharacterized protein</fullName>
    </submittedName>
</protein>
<dbReference type="Proteomes" id="UP001549291">
    <property type="component" value="Unassembled WGS sequence"/>
</dbReference>
<dbReference type="EMBL" id="JBEPTQ010000002">
    <property type="protein sequence ID" value="MET4721683.1"/>
    <property type="molecule type" value="Genomic_DNA"/>
</dbReference>
<organism evidence="1 2">
    <name type="scientific">Bradyrhizobium japonicum</name>
    <dbReference type="NCBI Taxonomy" id="375"/>
    <lineage>
        <taxon>Bacteria</taxon>
        <taxon>Pseudomonadati</taxon>
        <taxon>Pseudomonadota</taxon>
        <taxon>Alphaproteobacteria</taxon>
        <taxon>Hyphomicrobiales</taxon>
        <taxon>Nitrobacteraceae</taxon>
        <taxon>Bradyrhizobium</taxon>
    </lineage>
</organism>
<comment type="caution">
    <text evidence="1">The sequence shown here is derived from an EMBL/GenBank/DDBJ whole genome shotgun (WGS) entry which is preliminary data.</text>
</comment>
<keyword evidence="2" id="KW-1185">Reference proteome</keyword>
<sequence length="85" mass="10149">MADDDRNFVDRARDVSKNWDGEEMPPDGMLQEFQLYGYAKRSTFLDQIDKDYQNADTSDLRKYHELVTLRRNMQQVHHTLRKAGR</sequence>
<evidence type="ECO:0000313" key="1">
    <source>
        <dbReference type="EMBL" id="MET4721683.1"/>
    </source>
</evidence>
<accession>A0ABV2RXM5</accession>
<reference evidence="1 2" key="1">
    <citation type="submission" date="2024-06" db="EMBL/GenBank/DDBJ databases">
        <title>Genomic Encyclopedia of Type Strains, Phase V (KMG-V): Genome sequencing to study the core and pangenomes of soil and plant-associated prokaryotes.</title>
        <authorList>
            <person name="Whitman W."/>
        </authorList>
    </citation>
    <scope>NUCLEOTIDE SEQUENCE [LARGE SCALE GENOMIC DNA]</scope>
    <source>
        <strain evidence="1 2">USDA 160</strain>
    </source>
</reference>
<dbReference type="RefSeq" id="WP_354270198.1">
    <property type="nucleotide sequence ID" value="NZ_JBEPTQ010000002.1"/>
</dbReference>
<proteinExistence type="predicted"/>
<evidence type="ECO:0000313" key="2">
    <source>
        <dbReference type="Proteomes" id="UP001549291"/>
    </source>
</evidence>